<evidence type="ECO:0000256" key="4">
    <source>
        <dbReference type="ARBA" id="ARBA00022723"/>
    </source>
</evidence>
<dbReference type="PANTHER" id="PTHR46594:SF4">
    <property type="entry name" value="P-TYPE CATION-TRANSPORTING ATPASE"/>
    <property type="match status" value="1"/>
</dbReference>
<dbReference type="SUPFAM" id="SSF55008">
    <property type="entry name" value="HMA, heavy metal-associated domain"/>
    <property type="match status" value="1"/>
</dbReference>
<dbReference type="RefSeq" id="WP_091479581.1">
    <property type="nucleotide sequence ID" value="NZ_FOTR01000001.1"/>
</dbReference>
<dbReference type="InterPro" id="IPR006122">
    <property type="entry name" value="HMA_Cu_ion-bd"/>
</dbReference>
<dbReference type="InterPro" id="IPR000428">
    <property type="entry name" value="Cu-bd"/>
</dbReference>
<evidence type="ECO:0000313" key="8">
    <source>
        <dbReference type="EMBL" id="SFL35194.1"/>
    </source>
</evidence>
<keyword evidence="6" id="KW-0143">Chaperone</keyword>
<evidence type="ECO:0000259" key="7">
    <source>
        <dbReference type="PROSITE" id="PS50846"/>
    </source>
</evidence>
<gene>
    <name evidence="8" type="ORF">SAMN04487943_101115</name>
</gene>
<dbReference type="NCBIfam" id="NF033795">
    <property type="entry name" value="chaper_CopZ_Bs"/>
    <property type="match status" value="1"/>
</dbReference>
<dbReference type="Proteomes" id="UP000198565">
    <property type="component" value="Unassembled WGS sequence"/>
</dbReference>
<dbReference type="InterPro" id="IPR036163">
    <property type="entry name" value="HMA_dom_sf"/>
</dbReference>
<dbReference type="GO" id="GO:0005507">
    <property type="term" value="F:copper ion binding"/>
    <property type="evidence" value="ECO:0007669"/>
    <property type="project" value="InterPro"/>
</dbReference>
<keyword evidence="3" id="KW-0963">Cytoplasm</keyword>
<dbReference type="Pfam" id="PF00403">
    <property type="entry name" value="HMA"/>
    <property type="match status" value="1"/>
</dbReference>
<evidence type="ECO:0000256" key="6">
    <source>
        <dbReference type="ARBA" id="ARBA00023186"/>
    </source>
</evidence>
<sequence>MAQTTLKVQGMTCGHCKVSVEGALQELAGVSNAEVNLEEGTVNISYEEANVTIEAMQEAVEGQGYDIV</sequence>
<dbReference type="PROSITE" id="PS01047">
    <property type="entry name" value="HMA_1"/>
    <property type="match status" value="1"/>
</dbReference>
<dbReference type="PROSITE" id="PS50846">
    <property type="entry name" value="HMA_2"/>
    <property type="match status" value="1"/>
</dbReference>
<dbReference type="STRING" id="334253.SAMN04487943_101115"/>
<feature type="domain" description="HMA" evidence="7">
    <location>
        <begin position="2"/>
        <end position="68"/>
    </location>
</feature>
<name>A0A1I4GYW5_9BACI</name>
<dbReference type="NCBIfam" id="TIGR00003">
    <property type="entry name" value="copper ion binding protein"/>
    <property type="match status" value="1"/>
</dbReference>
<protein>
    <recommendedName>
        <fullName evidence="2">Copper chaperone CopZ</fullName>
    </recommendedName>
</protein>
<evidence type="ECO:0000256" key="2">
    <source>
        <dbReference type="ARBA" id="ARBA00015313"/>
    </source>
</evidence>
<dbReference type="GO" id="GO:0006825">
    <property type="term" value="P:copper ion transport"/>
    <property type="evidence" value="ECO:0007669"/>
    <property type="project" value="InterPro"/>
</dbReference>
<dbReference type="InterPro" id="IPR006121">
    <property type="entry name" value="HMA_dom"/>
</dbReference>
<dbReference type="PRINTS" id="PR00944">
    <property type="entry name" value="CUEXPORT"/>
</dbReference>
<dbReference type="CDD" id="cd00371">
    <property type="entry name" value="HMA"/>
    <property type="match status" value="1"/>
</dbReference>
<dbReference type="InterPro" id="IPR049740">
    <property type="entry name" value="CopZ"/>
</dbReference>
<evidence type="ECO:0000256" key="1">
    <source>
        <dbReference type="ARBA" id="ARBA00004496"/>
    </source>
</evidence>
<evidence type="ECO:0000256" key="5">
    <source>
        <dbReference type="ARBA" id="ARBA00023008"/>
    </source>
</evidence>
<comment type="subcellular location">
    <subcellularLocation>
        <location evidence="1">Cytoplasm</location>
    </subcellularLocation>
</comment>
<dbReference type="FunFam" id="3.30.70.100:FF:000001">
    <property type="entry name" value="ATPase copper transporting beta"/>
    <property type="match status" value="1"/>
</dbReference>
<organism evidence="8 9">
    <name type="scientific">Gracilibacillus orientalis</name>
    <dbReference type="NCBI Taxonomy" id="334253"/>
    <lineage>
        <taxon>Bacteria</taxon>
        <taxon>Bacillati</taxon>
        <taxon>Bacillota</taxon>
        <taxon>Bacilli</taxon>
        <taxon>Bacillales</taxon>
        <taxon>Bacillaceae</taxon>
        <taxon>Gracilibacillus</taxon>
    </lineage>
</organism>
<evidence type="ECO:0000256" key="3">
    <source>
        <dbReference type="ARBA" id="ARBA00022490"/>
    </source>
</evidence>
<dbReference type="PANTHER" id="PTHR46594">
    <property type="entry name" value="P-TYPE CATION-TRANSPORTING ATPASE"/>
    <property type="match status" value="1"/>
</dbReference>
<dbReference type="InterPro" id="IPR017969">
    <property type="entry name" value="Heavy-metal-associated_CS"/>
</dbReference>
<evidence type="ECO:0000313" key="9">
    <source>
        <dbReference type="Proteomes" id="UP000198565"/>
    </source>
</evidence>
<dbReference type="EMBL" id="FOTR01000001">
    <property type="protein sequence ID" value="SFL35194.1"/>
    <property type="molecule type" value="Genomic_DNA"/>
</dbReference>
<keyword evidence="9" id="KW-1185">Reference proteome</keyword>
<dbReference type="Gene3D" id="3.30.70.100">
    <property type="match status" value="1"/>
</dbReference>
<dbReference type="AlphaFoldDB" id="A0A1I4GYW5"/>
<reference evidence="9" key="1">
    <citation type="submission" date="2016-10" db="EMBL/GenBank/DDBJ databases">
        <authorList>
            <person name="Varghese N."/>
            <person name="Submissions S."/>
        </authorList>
    </citation>
    <scope>NUCLEOTIDE SEQUENCE [LARGE SCALE GENOMIC DNA]</scope>
    <source>
        <strain evidence="9">CGMCC 1.4250</strain>
    </source>
</reference>
<proteinExistence type="predicted"/>
<accession>A0A1I4GYW5</accession>
<keyword evidence="5" id="KW-0186">Copper</keyword>
<dbReference type="GO" id="GO:0005737">
    <property type="term" value="C:cytoplasm"/>
    <property type="evidence" value="ECO:0007669"/>
    <property type="project" value="UniProtKB-SubCell"/>
</dbReference>
<keyword evidence="4" id="KW-0479">Metal-binding</keyword>
<dbReference type="OrthoDB" id="9813965at2"/>